<dbReference type="AlphaFoldDB" id="A0AAD5SQG4"/>
<dbReference type="Pfam" id="PF12937">
    <property type="entry name" value="F-box-like"/>
    <property type="match status" value="1"/>
</dbReference>
<evidence type="ECO:0000259" key="2">
    <source>
        <dbReference type="Pfam" id="PF12937"/>
    </source>
</evidence>
<proteinExistence type="predicted"/>
<feature type="domain" description="F-box" evidence="2">
    <location>
        <begin position="16"/>
        <end position="75"/>
    </location>
</feature>
<comment type="caution">
    <text evidence="3">The sequence shown here is derived from an EMBL/GenBank/DDBJ whole genome shotgun (WGS) entry which is preliminary data.</text>
</comment>
<protein>
    <recommendedName>
        <fullName evidence="2">F-box domain-containing protein</fullName>
    </recommendedName>
</protein>
<dbReference type="EMBL" id="JADGJD010000038">
    <property type="protein sequence ID" value="KAJ3056304.1"/>
    <property type="molecule type" value="Genomic_DNA"/>
</dbReference>
<dbReference type="InterPro" id="IPR006553">
    <property type="entry name" value="Leu-rich_rpt_Cys-con_subtyp"/>
</dbReference>
<dbReference type="InterPro" id="IPR032675">
    <property type="entry name" value="LRR_dom_sf"/>
</dbReference>
<dbReference type="Proteomes" id="UP001212841">
    <property type="component" value="Unassembled WGS sequence"/>
</dbReference>
<dbReference type="GO" id="GO:0019005">
    <property type="term" value="C:SCF ubiquitin ligase complex"/>
    <property type="evidence" value="ECO:0007669"/>
    <property type="project" value="TreeGrafter"/>
</dbReference>
<dbReference type="SMART" id="SM00367">
    <property type="entry name" value="LRR_CC"/>
    <property type="match status" value="5"/>
</dbReference>
<dbReference type="GO" id="GO:0031146">
    <property type="term" value="P:SCF-dependent proteasomal ubiquitin-dependent protein catabolic process"/>
    <property type="evidence" value="ECO:0007669"/>
    <property type="project" value="TreeGrafter"/>
</dbReference>
<sequence>MQTSSTSPLTFRDPSLLPPEVFHHILTYVEACIPSLDPVIAAAQREAKQETLLACARVSRRWKASALPVLWRDPHVGQSKLLVDKVILGSRLSAVHAESKGKSGLSTVGLEENGGRHEEPNGQSAPAEPWLGLFVQRLDLRDIHLVEPADTSLLRILADTFPNLRTLRLKVGRFCESTLNYIFTKCPRIHTFSLKGSAFQGMERPRDILSLVDDDMVVDGGGRSVRERKQRTWTMKTAAAVAEGVKRLKALDLYNVIYEDGSAFYSLIESSVGPNLQFINLGRTWVADKIVTSIASKCPNLRGVWLEENIGLSDAAIAVLAAKCPNLETVKLRNCVGLTDVSVRELALKCRNLKALGISYSRCTDASLYALAEYSTNLHTLFMNDLPLEDEDSVLAFLTRRGRKLKTLGMCQCEVVSDRSIRMISEMCPNLEELDIQQCGDSSGSGEPIREESLERVIGRCRKLKTLVVHEVDGLSQEYVEGLGRRICTQQFWLEPPGF</sequence>
<keyword evidence="4" id="KW-1185">Reference proteome</keyword>
<organism evidence="3 4">
    <name type="scientific">Rhizophlyctis rosea</name>
    <dbReference type="NCBI Taxonomy" id="64517"/>
    <lineage>
        <taxon>Eukaryota</taxon>
        <taxon>Fungi</taxon>
        <taxon>Fungi incertae sedis</taxon>
        <taxon>Chytridiomycota</taxon>
        <taxon>Chytridiomycota incertae sedis</taxon>
        <taxon>Chytridiomycetes</taxon>
        <taxon>Rhizophlyctidales</taxon>
        <taxon>Rhizophlyctidaceae</taxon>
        <taxon>Rhizophlyctis</taxon>
    </lineage>
</organism>
<name>A0AAD5SQG4_9FUNG</name>
<dbReference type="InterPro" id="IPR001810">
    <property type="entry name" value="F-box_dom"/>
</dbReference>
<dbReference type="SUPFAM" id="SSF52047">
    <property type="entry name" value="RNI-like"/>
    <property type="match status" value="1"/>
</dbReference>
<gene>
    <name evidence="3" type="ORF">HK097_007404</name>
</gene>
<dbReference type="Gene3D" id="3.80.10.10">
    <property type="entry name" value="Ribonuclease Inhibitor"/>
    <property type="match status" value="1"/>
</dbReference>
<evidence type="ECO:0000313" key="3">
    <source>
        <dbReference type="EMBL" id="KAJ3056304.1"/>
    </source>
</evidence>
<dbReference type="PANTHER" id="PTHR13318">
    <property type="entry name" value="PARTNER OF PAIRED, ISOFORM B-RELATED"/>
    <property type="match status" value="1"/>
</dbReference>
<evidence type="ECO:0000313" key="4">
    <source>
        <dbReference type="Proteomes" id="UP001212841"/>
    </source>
</evidence>
<accession>A0AAD5SQG4</accession>
<dbReference type="Gene3D" id="1.20.1280.50">
    <property type="match status" value="1"/>
</dbReference>
<evidence type="ECO:0000256" key="1">
    <source>
        <dbReference type="SAM" id="MobiDB-lite"/>
    </source>
</evidence>
<reference evidence="3" key="1">
    <citation type="submission" date="2020-05" db="EMBL/GenBank/DDBJ databases">
        <title>Phylogenomic resolution of chytrid fungi.</title>
        <authorList>
            <person name="Stajich J.E."/>
            <person name="Amses K."/>
            <person name="Simmons R."/>
            <person name="Seto K."/>
            <person name="Myers J."/>
            <person name="Bonds A."/>
            <person name="Quandt C.A."/>
            <person name="Barry K."/>
            <person name="Liu P."/>
            <person name="Grigoriev I."/>
            <person name="Longcore J.E."/>
            <person name="James T.Y."/>
        </authorList>
    </citation>
    <scope>NUCLEOTIDE SEQUENCE</scope>
    <source>
        <strain evidence="3">JEL0318</strain>
    </source>
</reference>
<feature type="region of interest" description="Disordered" evidence="1">
    <location>
        <begin position="103"/>
        <end position="124"/>
    </location>
</feature>